<organism evidence="1 2">
    <name type="scientific">Pedobacter lusitanus</name>
    <dbReference type="NCBI Taxonomy" id="1503925"/>
    <lineage>
        <taxon>Bacteria</taxon>
        <taxon>Pseudomonadati</taxon>
        <taxon>Bacteroidota</taxon>
        <taxon>Sphingobacteriia</taxon>
        <taxon>Sphingobacteriales</taxon>
        <taxon>Sphingobacteriaceae</taxon>
        <taxon>Pedobacter</taxon>
    </lineage>
</organism>
<dbReference type="AlphaFoldDB" id="A0A0D0GH69"/>
<accession>A0A0D0GH69</accession>
<dbReference type="CDD" id="cd24013">
    <property type="entry name" value="ASKHA_ATPase_BT3980-like"/>
    <property type="match status" value="1"/>
</dbReference>
<dbReference type="Pfam" id="PF12864">
    <property type="entry name" value="DUF3822"/>
    <property type="match status" value="1"/>
</dbReference>
<dbReference type="EMBL" id="JXRA01000099">
    <property type="protein sequence ID" value="KIO75455.1"/>
    <property type="molecule type" value="Genomic_DNA"/>
</dbReference>
<reference evidence="1 2" key="1">
    <citation type="submission" date="2015-01" db="EMBL/GenBank/DDBJ databases">
        <title>Draft genome sequence of Pedobacter sp. NL19 isolated from sludge of an effluent treatment pond in an abandoned uranium mine.</title>
        <authorList>
            <person name="Santos T."/>
            <person name="Caetano T."/>
            <person name="Covas C."/>
            <person name="Cruz A."/>
            <person name="Mendo S."/>
        </authorList>
    </citation>
    <scope>NUCLEOTIDE SEQUENCE [LARGE SCALE GENOMIC DNA]</scope>
    <source>
        <strain evidence="1 2">NL19</strain>
    </source>
</reference>
<evidence type="ECO:0000313" key="1">
    <source>
        <dbReference type="EMBL" id="KIO75455.1"/>
    </source>
</evidence>
<comment type="caution">
    <text evidence="1">The sequence shown here is derived from an EMBL/GenBank/DDBJ whole genome shotgun (WGS) entry which is preliminary data.</text>
</comment>
<sequence>MNNSKNSILLVDPEFDPNTASDCNLLLKITGDSFSYAIIDKNSKQLKAVFDQQECEDISTDLAAILKNDSYLKLPFKDIKVSVYTPNTIAVPNEFFCTQDLNAYTNFFSEEQSDTLYTRAFARFGFTSVFNLEKFAEQALNTFLASAARYEHNAPVLALASTVEDTSLLIDFTVGSFNALLLDQGKMLFQNTYQIENAEEFNYYLVLLIQELKLDPANTPVLISGIIHQNDELHTCLHKYFNHIHFNLPPAGDIDHAILDDMPAHYYSSLLALDLCV</sequence>
<dbReference type="RefSeq" id="WP_041884945.1">
    <property type="nucleotide sequence ID" value="NZ_CP157278.1"/>
</dbReference>
<dbReference type="OrthoDB" id="765136at2"/>
<proteinExistence type="predicted"/>
<dbReference type="Gene3D" id="3.30.420.260">
    <property type="match status" value="1"/>
</dbReference>
<dbReference type="STRING" id="1503925.TH53_20480"/>
<evidence type="ECO:0008006" key="3">
    <source>
        <dbReference type="Google" id="ProtNLM"/>
    </source>
</evidence>
<dbReference type="Gene3D" id="3.30.420.250">
    <property type="match status" value="1"/>
</dbReference>
<dbReference type="Proteomes" id="UP000032049">
    <property type="component" value="Unassembled WGS sequence"/>
</dbReference>
<gene>
    <name evidence="1" type="ORF">TH53_20480</name>
</gene>
<dbReference type="InterPro" id="IPR024213">
    <property type="entry name" value="DUF3822"/>
</dbReference>
<evidence type="ECO:0000313" key="2">
    <source>
        <dbReference type="Proteomes" id="UP000032049"/>
    </source>
</evidence>
<protein>
    <recommendedName>
        <fullName evidence="3">DUF3822 domain-containing protein</fullName>
    </recommendedName>
</protein>
<keyword evidence="2" id="KW-1185">Reference proteome</keyword>
<name>A0A0D0GH69_9SPHI</name>